<gene>
    <name evidence="2" type="ORF">H3H37_24930</name>
</gene>
<keyword evidence="3" id="KW-1185">Reference proteome</keyword>
<dbReference type="RefSeq" id="WP_182167639.1">
    <property type="nucleotide sequence ID" value="NZ_JACEZT010000032.1"/>
</dbReference>
<protein>
    <submittedName>
        <fullName evidence="2">Uncharacterized protein</fullName>
    </submittedName>
</protein>
<comment type="caution">
    <text evidence="2">The sequence shown here is derived from an EMBL/GenBank/DDBJ whole genome shotgun (WGS) entry which is preliminary data.</text>
</comment>
<dbReference type="Proteomes" id="UP000534388">
    <property type="component" value="Unassembled WGS sequence"/>
</dbReference>
<name>A0A7W2EXA7_9BURK</name>
<feature type="transmembrane region" description="Helical" evidence="1">
    <location>
        <begin position="22"/>
        <end position="40"/>
    </location>
</feature>
<evidence type="ECO:0000256" key="1">
    <source>
        <dbReference type="SAM" id="Phobius"/>
    </source>
</evidence>
<proteinExistence type="predicted"/>
<keyword evidence="1" id="KW-0812">Transmembrane</keyword>
<dbReference type="AlphaFoldDB" id="A0A7W2EXA7"/>
<dbReference type="EMBL" id="JACEZT010000032">
    <property type="protein sequence ID" value="MBA5640311.1"/>
    <property type="molecule type" value="Genomic_DNA"/>
</dbReference>
<evidence type="ECO:0000313" key="2">
    <source>
        <dbReference type="EMBL" id="MBA5640311.1"/>
    </source>
</evidence>
<keyword evidence="1" id="KW-1133">Transmembrane helix</keyword>
<evidence type="ECO:0000313" key="3">
    <source>
        <dbReference type="Proteomes" id="UP000534388"/>
    </source>
</evidence>
<organism evidence="2 3">
    <name type="scientific">Rugamonas brunnea</name>
    <dbReference type="NCBI Taxonomy" id="2758569"/>
    <lineage>
        <taxon>Bacteria</taxon>
        <taxon>Pseudomonadati</taxon>
        <taxon>Pseudomonadota</taxon>
        <taxon>Betaproteobacteria</taxon>
        <taxon>Burkholderiales</taxon>
        <taxon>Oxalobacteraceae</taxon>
        <taxon>Telluria group</taxon>
        <taxon>Rugamonas</taxon>
    </lineage>
</organism>
<keyword evidence="1" id="KW-0472">Membrane</keyword>
<sequence length="55" mass="6064">MNISHHLPFHVPEATLSHMRHVAWGTLLLGLAGTSAYLLCSEMAMLDNGTLYMLP</sequence>
<accession>A0A7W2EXA7</accession>
<reference evidence="2 3" key="1">
    <citation type="submission" date="2020-07" db="EMBL/GenBank/DDBJ databases">
        <title>Novel species isolated from subtropical streams in China.</title>
        <authorList>
            <person name="Lu H."/>
        </authorList>
    </citation>
    <scope>NUCLEOTIDE SEQUENCE [LARGE SCALE GENOMIC DNA]</scope>
    <source>
        <strain evidence="2 3">LX20W</strain>
    </source>
</reference>